<dbReference type="Pfam" id="PF13411">
    <property type="entry name" value="MerR_1"/>
    <property type="match status" value="1"/>
</dbReference>
<accession>A0A0A3IWH3</accession>
<dbReference type="PROSITE" id="PS50937">
    <property type="entry name" value="HTH_MERR_2"/>
    <property type="match status" value="1"/>
</dbReference>
<dbReference type="AlphaFoldDB" id="A0A0A3IWH3"/>
<evidence type="ECO:0000313" key="3">
    <source>
        <dbReference type="EMBL" id="KGR87233.1"/>
    </source>
</evidence>
<dbReference type="Proteomes" id="UP000030437">
    <property type="component" value="Unassembled WGS sequence"/>
</dbReference>
<dbReference type="InterPro" id="IPR011256">
    <property type="entry name" value="Reg_factor_effector_dom_sf"/>
</dbReference>
<feature type="domain" description="HTH merR-type" evidence="2">
    <location>
        <begin position="7"/>
        <end position="77"/>
    </location>
</feature>
<dbReference type="Gene3D" id="1.10.1660.10">
    <property type="match status" value="1"/>
</dbReference>
<dbReference type="STRING" id="1220589.CD32_04180"/>
<dbReference type="GO" id="GO:0003700">
    <property type="term" value="F:DNA-binding transcription factor activity"/>
    <property type="evidence" value="ECO:0007669"/>
    <property type="project" value="InterPro"/>
</dbReference>
<dbReference type="SUPFAM" id="SSF55136">
    <property type="entry name" value="Probable bacterial effector-binding domain"/>
    <property type="match status" value="1"/>
</dbReference>
<dbReference type="OrthoDB" id="9773308at2"/>
<evidence type="ECO:0000259" key="2">
    <source>
        <dbReference type="PROSITE" id="PS50937"/>
    </source>
</evidence>
<dbReference type="EMBL" id="JPVP01000048">
    <property type="protein sequence ID" value="KGR87233.1"/>
    <property type="molecule type" value="Genomic_DNA"/>
</dbReference>
<organism evidence="3 4">
    <name type="scientific">Lysinibacillus odysseyi 34hs-1 = NBRC 100172</name>
    <dbReference type="NCBI Taxonomy" id="1220589"/>
    <lineage>
        <taxon>Bacteria</taxon>
        <taxon>Bacillati</taxon>
        <taxon>Bacillota</taxon>
        <taxon>Bacilli</taxon>
        <taxon>Bacillales</taxon>
        <taxon>Bacillaceae</taxon>
        <taxon>Lysinibacillus</taxon>
    </lineage>
</organism>
<evidence type="ECO:0000313" key="4">
    <source>
        <dbReference type="Proteomes" id="UP000030437"/>
    </source>
</evidence>
<reference evidence="3 4" key="1">
    <citation type="submission" date="2014-02" db="EMBL/GenBank/DDBJ databases">
        <title>Draft genome sequence of Lysinibacillus odysseyi NBRC 100172.</title>
        <authorList>
            <person name="Zhang F."/>
            <person name="Wang G."/>
            <person name="Zhang L."/>
        </authorList>
    </citation>
    <scope>NUCLEOTIDE SEQUENCE [LARGE SCALE GENOMIC DNA]</scope>
    <source>
        <strain evidence="3 4">NBRC 100172</strain>
    </source>
</reference>
<sequence>MEEQVRYLTIGEMSKITNLPIRTLHYYDQIGLFKPLYVDSVTNYRYYSESQIYKLDLIKSLKYIGTSLEHIKKAQSLTPEQLYGFLTEQEQIVEKKVKRMLEVQQTLLKTKKLLEEQITIPAYNKVYEMEVASQRLLAIKTKGVNILDVPDKYFSSLIKTVERGGSVMNSRYGGIYPLKPYARIEEIYYDYFFTPLLTERYLEMLNKDVEVLRMPAGRYACIAFEFNELAYFQAYKQLEAYVKYPQSVVYEVFMPNNYSAEELSSYVVELKVKIL</sequence>
<evidence type="ECO:0000256" key="1">
    <source>
        <dbReference type="ARBA" id="ARBA00023125"/>
    </source>
</evidence>
<dbReference type="InterPro" id="IPR000551">
    <property type="entry name" value="MerR-type_HTH_dom"/>
</dbReference>
<dbReference type="PANTHER" id="PTHR30204">
    <property type="entry name" value="REDOX-CYCLING DRUG-SENSING TRANSCRIPTIONAL ACTIVATOR SOXR"/>
    <property type="match status" value="1"/>
</dbReference>
<dbReference type="InterPro" id="IPR009061">
    <property type="entry name" value="DNA-bd_dom_put_sf"/>
</dbReference>
<dbReference type="GO" id="GO:0003677">
    <property type="term" value="F:DNA binding"/>
    <property type="evidence" value="ECO:0007669"/>
    <property type="project" value="UniProtKB-KW"/>
</dbReference>
<dbReference type="PANTHER" id="PTHR30204:SF96">
    <property type="entry name" value="CHROMOSOME-ANCHORING PROTEIN RACA"/>
    <property type="match status" value="1"/>
</dbReference>
<dbReference type="CDD" id="cd01107">
    <property type="entry name" value="HTH_BmrR"/>
    <property type="match status" value="1"/>
</dbReference>
<protein>
    <submittedName>
        <fullName evidence="3">Multidrug ABC transporter ATPase</fullName>
    </submittedName>
</protein>
<dbReference type="Gene3D" id="3.20.80.10">
    <property type="entry name" value="Regulatory factor, effector binding domain"/>
    <property type="match status" value="1"/>
</dbReference>
<keyword evidence="4" id="KW-1185">Reference proteome</keyword>
<dbReference type="eggNOG" id="COG0789">
    <property type="taxonomic scope" value="Bacteria"/>
</dbReference>
<dbReference type="SMART" id="SM00422">
    <property type="entry name" value="HTH_MERR"/>
    <property type="match status" value="1"/>
</dbReference>
<dbReference type="InterPro" id="IPR047057">
    <property type="entry name" value="MerR_fam"/>
</dbReference>
<comment type="caution">
    <text evidence="3">The sequence shown here is derived from an EMBL/GenBank/DDBJ whole genome shotgun (WGS) entry which is preliminary data.</text>
</comment>
<dbReference type="RefSeq" id="WP_036151587.1">
    <property type="nucleotide sequence ID" value="NZ_AVCX01000015.1"/>
</dbReference>
<keyword evidence="1" id="KW-0238">DNA-binding</keyword>
<gene>
    <name evidence="3" type="ORF">CD32_04180</name>
</gene>
<proteinExistence type="predicted"/>
<dbReference type="SUPFAM" id="SSF46955">
    <property type="entry name" value="Putative DNA-binding domain"/>
    <property type="match status" value="1"/>
</dbReference>
<name>A0A0A3IWH3_9BACI</name>